<evidence type="ECO:0000313" key="3">
    <source>
        <dbReference type="EMBL" id="RKF55468.1"/>
    </source>
</evidence>
<protein>
    <submittedName>
        <fullName evidence="3">Histone deacetylase complex subunit SAP18</fullName>
    </submittedName>
</protein>
<evidence type="ECO:0000313" key="4">
    <source>
        <dbReference type="Proteomes" id="UP000283383"/>
    </source>
</evidence>
<comment type="similarity">
    <text evidence="1">Belongs to the SAP18 family.</text>
</comment>
<dbReference type="PANTHER" id="PTHR13082:SF0">
    <property type="entry name" value="HISTONE DEACETYLASE COMPLEX SUBUNIT SAP18"/>
    <property type="match status" value="1"/>
</dbReference>
<dbReference type="Pfam" id="PF06487">
    <property type="entry name" value="SAP18"/>
    <property type="match status" value="1"/>
</dbReference>
<evidence type="ECO:0000256" key="2">
    <source>
        <dbReference type="SAM" id="MobiDB-lite"/>
    </source>
</evidence>
<dbReference type="EMBL" id="MCBQ01020151">
    <property type="protein sequence ID" value="RKF55468.1"/>
    <property type="molecule type" value="Genomic_DNA"/>
</dbReference>
<keyword evidence="4" id="KW-1185">Reference proteome</keyword>
<dbReference type="InterPro" id="IPR042534">
    <property type="entry name" value="SAP18_sf"/>
</dbReference>
<name>A0A420HDG5_9PEZI</name>
<dbReference type="AlphaFoldDB" id="A0A420HDG5"/>
<dbReference type="STRING" id="62708.A0A420HDG5"/>
<dbReference type="PANTHER" id="PTHR13082">
    <property type="entry name" value="SAP18"/>
    <property type="match status" value="1"/>
</dbReference>
<proteinExistence type="inferred from homology"/>
<dbReference type="Proteomes" id="UP000283383">
    <property type="component" value="Unassembled WGS sequence"/>
</dbReference>
<comment type="caution">
    <text evidence="3">The sequence shown here is derived from an EMBL/GenBank/DDBJ whole genome shotgun (WGS) entry which is preliminary data.</text>
</comment>
<organism evidence="3 4">
    <name type="scientific">Golovinomyces cichoracearum</name>
    <dbReference type="NCBI Taxonomy" id="62708"/>
    <lineage>
        <taxon>Eukaryota</taxon>
        <taxon>Fungi</taxon>
        <taxon>Dikarya</taxon>
        <taxon>Ascomycota</taxon>
        <taxon>Pezizomycotina</taxon>
        <taxon>Leotiomycetes</taxon>
        <taxon>Erysiphales</taxon>
        <taxon>Erysiphaceae</taxon>
        <taxon>Golovinomyces</taxon>
    </lineage>
</organism>
<feature type="compositionally biased region" description="Gly residues" evidence="2">
    <location>
        <begin position="231"/>
        <end position="253"/>
    </location>
</feature>
<feature type="region of interest" description="Disordered" evidence="2">
    <location>
        <begin position="188"/>
        <end position="253"/>
    </location>
</feature>
<gene>
    <name evidence="3" type="ORF">GcM3_201032</name>
</gene>
<sequence>MASILGKVDRQTTTPFFLKLFYRTGSFHRIEEFQPLADLPPHLQIYTWSSCTLRELTHILSGSIPSLLPDPAIGCRIAFRLIYPEQVPRNAPASVISGPGKYVMRDLGSIVIGSNGPGILPDEEEAAIIGGGQLAGSLGGEPDKTLQDAKFMIGDYIACAILPPDKNGVIAPPPASISRSNYAMGRSGELGSRGGNSSYRENGFGGGYRGRGAPRVPSGEWRRGERLPDGPSGGRGRGYGGGYGGYGSRGGRY</sequence>
<evidence type="ECO:0000256" key="1">
    <source>
        <dbReference type="ARBA" id="ARBA00009143"/>
    </source>
</evidence>
<dbReference type="InterPro" id="IPR010516">
    <property type="entry name" value="SAP18"/>
</dbReference>
<dbReference type="GO" id="GO:0005634">
    <property type="term" value="C:nucleus"/>
    <property type="evidence" value="ECO:0007669"/>
    <property type="project" value="TreeGrafter"/>
</dbReference>
<accession>A0A420HDG5</accession>
<dbReference type="Gene3D" id="3.10.20.550">
    <property type="entry name" value="ASAP complex, SAP18 subunit"/>
    <property type="match status" value="1"/>
</dbReference>
<reference evidence="3 4" key="1">
    <citation type="journal article" date="2018" name="BMC Genomics">
        <title>Comparative genome analyses reveal sequence features reflecting distinct modes of host-adaptation between dicot and monocot powdery mildew.</title>
        <authorList>
            <person name="Wu Y."/>
            <person name="Ma X."/>
            <person name="Pan Z."/>
            <person name="Kale S.D."/>
            <person name="Song Y."/>
            <person name="King H."/>
            <person name="Zhang Q."/>
            <person name="Presley C."/>
            <person name="Deng X."/>
            <person name="Wei C.I."/>
            <person name="Xiao S."/>
        </authorList>
    </citation>
    <scope>NUCLEOTIDE SEQUENCE [LARGE SCALE GENOMIC DNA]</scope>
    <source>
        <strain evidence="3">UMSG3</strain>
    </source>
</reference>